<organism evidence="1 2">
    <name type="scientific">Panagrolaimus sp. PS1159</name>
    <dbReference type="NCBI Taxonomy" id="55785"/>
    <lineage>
        <taxon>Eukaryota</taxon>
        <taxon>Metazoa</taxon>
        <taxon>Ecdysozoa</taxon>
        <taxon>Nematoda</taxon>
        <taxon>Chromadorea</taxon>
        <taxon>Rhabditida</taxon>
        <taxon>Tylenchina</taxon>
        <taxon>Panagrolaimomorpha</taxon>
        <taxon>Panagrolaimoidea</taxon>
        <taxon>Panagrolaimidae</taxon>
        <taxon>Panagrolaimus</taxon>
    </lineage>
</organism>
<dbReference type="WBParaSite" id="PS1159_v2.g12819.t1">
    <property type="protein sequence ID" value="PS1159_v2.g12819.t1"/>
    <property type="gene ID" value="PS1159_v2.g12819"/>
</dbReference>
<sequence>MKKKAGTKRTKKSRASTQQEDSGASKDGGGVSKMQPTTSNAPAPPTAEGGKVAVATCAKNAKEEVKKWAARALDKGVNGLREEFAELKRYCPPDMSIATFQAHWEAGRNRYKDVPCQDKLRIILKWPGQQHDYIHANYVATPISEKRFICTQGPLDCTITDFWHMVIQEETETLI</sequence>
<protein>
    <submittedName>
        <fullName evidence="2">Tyrosine-protein phosphatase domain-containing protein</fullName>
    </submittedName>
</protein>
<reference evidence="2" key="1">
    <citation type="submission" date="2022-11" db="UniProtKB">
        <authorList>
            <consortium name="WormBaseParasite"/>
        </authorList>
    </citation>
    <scope>IDENTIFICATION</scope>
</reference>
<proteinExistence type="predicted"/>
<evidence type="ECO:0000313" key="1">
    <source>
        <dbReference type="Proteomes" id="UP000887580"/>
    </source>
</evidence>
<evidence type="ECO:0000313" key="2">
    <source>
        <dbReference type="WBParaSite" id="PS1159_v2.g12819.t1"/>
    </source>
</evidence>
<dbReference type="Proteomes" id="UP000887580">
    <property type="component" value="Unplaced"/>
</dbReference>
<name>A0AC35F1M5_9BILA</name>
<accession>A0AC35F1M5</accession>